<dbReference type="InterPro" id="IPR002346">
    <property type="entry name" value="Mopterin_DH_FAD-bd"/>
</dbReference>
<feature type="domain" description="FAD-binding PCMH-type" evidence="7">
    <location>
        <begin position="191"/>
        <end position="365"/>
    </location>
</feature>
<accession>A0A7W4VKS0</accession>
<dbReference type="Proteomes" id="UP000532010">
    <property type="component" value="Unassembled WGS sequence"/>
</dbReference>
<evidence type="ECO:0000256" key="2">
    <source>
        <dbReference type="ARBA" id="ARBA00022723"/>
    </source>
</evidence>
<reference evidence="8 9" key="1">
    <citation type="submission" date="2020-08" db="EMBL/GenBank/DDBJ databases">
        <title>The Agave Microbiome: Exploring the role of microbial communities in plant adaptations to desert environments.</title>
        <authorList>
            <person name="Partida-Martinez L.P."/>
        </authorList>
    </citation>
    <scope>NUCLEOTIDE SEQUENCE [LARGE SCALE GENOMIC DNA]</scope>
    <source>
        <strain evidence="8 9">AT3.9</strain>
    </source>
</reference>
<dbReference type="SUPFAM" id="SSF55447">
    <property type="entry name" value="CO dehydrogenase flavoprotein C-terminal domain-like"/>
    <property type="match status" value="1"/>
</dbReference>
<dbReference type="RefSeq" id="WP_183448915.1">
    <property type="nucleotide sequence ID" value="NZ_JACHWB010000002.1"/>
</dbReference>
<organism evidence="8 9">
    <name type="scientific">Microvirga lupini</name>
    <dbReference type="NCBI Taxonomy" id="420324"/>
    <lineage>
        <taxon>Bacteria</taxon>
        <taxon>Pseudomonadati</taxon>
        <taxon>Pseudomonadota</taxon>
        <taxon>Alphaproteobacteria</taxon>
        <taxon>Hyphomicrobiales</taxon>
        <taxon>Methylobacteriaceae</taxon>
        <taxon>Microvirga</taxon>
    </lineage>
</organism>
<dbReference type="GO" id="GO:0004854">
    <property type="term" value="F:xanthine dehydrogenase activity"/>
    <property type="evidence" value="ECO:0007669"/>
    <property type="project" value="UniProtKB-EC"/>
</dbReference>
<evidence type="ECO:0000256" key="1">
    <source>
        <dbReference type="ARBA" id="ARBA00022630"/>
    </source>
</evidence>
<dbReference type="GO" id="GO:0071949">
    <property type="term" value="F:FAD binding"/>
    <property type="evidence" value="ECO:0007669"/>
    <property type="project" value="InterPro"/>
</dbReference>
<dbReference type="SMART" id="SM01092">
    <property type="entry name" value="CO_deh_flav_C"/>
    <property type="match status" value="1"/>
</dbReference>
<dbReference type="InterPro" id="IPR014307">
    <property type="entry name" value="Xanthine_DH_ssu"/>
</dbReference>
<dbReference type="Gene3D" id="3.30.390.50">
    <property type="entry name" value="CO dehydrogenase flavoprotein, C-terminal domain"/>
    <property type="match status" value="1"/>
</dbReference>
<dbReference type="InterPro" id="IPR006058">
    <property type="entry name" value="2Fe2S_fd_BS"/>
</dbReference>
<dbReference type="Gene3D" id="3.10.20.30">
    <property type="match status" value="1"/>
</dbReference>
<keyword evidence="5" id="KW-0408">Iron</keyword>
<dbReference type="Pfam" id="PF01799">
    <property type="entry name" value="Fer2_2"/>
    <property type="match status" value="1"/>
</dbReference>
<dbReference type="SUPFAM" id="SSF54292">
    <property type="entry name" value="2Fe-2S ferredoxin-like"/>
    <property type="match status" value="1"/>
</dbReference>
<dbReference type="InterPro" id="IPR016166">
    <property type="entry name" value="FAD-bd_PCMH"/>
</dbReference>
<dbReference type="InterPro" id="IPR016208">
    <property type="entry name" value="Ald_Oxase/xanthine_DH-like"/>
</dbReference>
<dbReference type="InterPro" id="IPR005107">
    <property type="entry name" value="CO_DH_flav_C"/>
</dbReference>
<keyword evidence="3" id="KW-0274">FAD</keyword>
<dbReference type="InterPro" id="IPR036683">
    <property type="entry name" value="CO_DH_flav_C_dom_sf"/>
</dbReference>
<keyword evidence="2" id="KW-0479">Metal-binding</keyword>
<dbReference type="PROSITE" id="PS51387">
    <property type="entry name" value="FAD_PCMH"/>
    <property type="match status" value="1"/>
</dbReference>
<dbReference type="InterPro" id="IPR036010">
    <property type="entry name" value="2Fe-2S_ferredoxin-like_sf"/>
</dbReference>
<dbReference type="NCBIfam" id="TIGR02963">
    <property type="entry name" value="xanthine_xdhA"/>
    <property type="match status" value="1"/>
</dbReference>
<evidence type="ECO:0000313" key="8">
    <source>
        <dbReference type="EMBL" id="MBB3018555.1"/>
    </source>
</evidence>
<dbReference type="GO" id="GO:0005506">
    <property type="term" value="F:iron ion binding"/>
    <property type="evidence" value="ECO:0007669"/>
    <property type="project" value="InterPro"/>
</dbReference>
<dbReference type="EMBL" id="JACHWB010000002">
    <property type="protein sequence ID" value="MBB3018555.1"/>
    <property type="molecule type" value="Genomic_DNA"/>
</dbReference>
<comment type="caution">
    <text evidence="8">The sequence shown here is derived from an EMBL/GenBank/DDBJ whole genome shotgun (WGS) entry which is preliminary data.</text>
</comment>
<dbReference type="Pfam" id="PF03450">
    <property type="entry name" value="CO_deh_flav_C"/>
    <property type="match status" value="1"/>
</dbReference>
<dbReference type="AlphaFoldDB" id="A0A7W4VKS0"/>
<dbReference type="GO" id="GO:0051537">
    <property type="term" value="F:2 iron, 2 sulfur cluster binding"/>
    <property type="evidence" value="ECO:0007669"/>
    <property type="project" value="InterPro"/>
</dbReference>
<feature type="domain" description="2Fe-2S ferredoxin-type" evidence="6">
    <location>
        <begin position="4"/>
        <end position="89"/>
    </location>
</feature>
<dbReference type="CDD" id="cd00207">
    <property type="entry name" value="fer2"/>
    <property type="match status" value="1"/>
</dbReference>
<dbReference type="PROSITE" id="PS51085">
    <property type="entry name" value="2FE2S_FER_2"/>
    <property type="match status" value="1"/>
</dbReference>
<dbReference type="PANTHER" id="PTHR45444:SF3">
    <property type="entry name" value="XANTHINE DEHYDROGENASE"/>
    <property type="match status" value="1"/>
</dbReference>
<evidence type="ECO:0000259" key="7">
    <source>
        <dbReference type="PROSITE" id="PS51387"/>
    </source>
</evidence>
<dbReference type="SUPFAM" id="SSF47741">
    <property type="entry name" value="CO dehydrogenase ISP C-domain like"/>
    <property type="match status" value="1"/>
</dbReference>
<proteinExistence type="predicted"/>
<evidence type="ECO:0000259" key="6">
    <source>
        <dbReference type="PROSITE" id="PS51085"/>
    </source>
</evidence>
<name>A0A7W4VKS0_9HYPH</name>
<dbReference type="Gene3D" id="3.30.43.10">
    <property type="entry name" value="Uridine Diphospho-n-acetylenolpyruvylglucosamine Reductase, domain 2"/>
    <property type="match status" value="1"/>
</dbReference>
<keyword evidence="9" id="KW-1185">Reference proteome</keyword>
<dbReference type="Pfam" id="PF00941">
    <property type="entry name" value="FAD_binding_5"/>
    <property type="match status" value="1"/>
</dbReference>
<dbReference type="PIRSF" id="PIRSF036557">
    <property type="entry name" value="XdhA_RC"/>
    <property type="match status" value="1"/>
</dbReference>
<evidence type="ECO:0000256" key="3">
    <source>
        <dbReference type="ARBA" id="ARBA00022827"/>
    </source>
</evidence>
<evidence type="ECO:0000256" key="5">
    <source>
        <dbReference type="ARBA" id="ARBA00023004"/>
    </source>
</evidence>
<dbReference type="SUPFAM" id="SSF56176">
    <property type="entry name" value="FAD-binding/transporter-associated domain-like"/>
    <property type="match status" value="1"/>
</dbReference>
<dbReference type="InterPro" id="IPR016169">
    <property type="entry name" value="FAD-bd_PCMH_sub2"/>
</dbReference>
<dbReference type="InterPro" id="IPR001041">
    <property type="entry name" value="2Fe-2S_ferredoxin-type"/>
</dbReference>
<keyword evidence="4 8" id="KW-0560">Oxidoreductase</keyword>
<sequence>MVRETIRFWRQGRAVEVSGFHPRTTLLDYLRLQERRVGTKEGCAEGDCGACTVALGRVRGGRVHYEPVNACILLLGQVDGAELVTVEDLAAGGELHPVQSAMVDAHGSQCGFCTPGIVMSLFTLYHASERPLSREAVNDALAGNLCRCTGYRPIVDAALQACGEQPRDAFSTNAEHNVQGLTALADGQDVFIGDETRFFAAPASEDSLADLYARHPDATLVAGCTDVGLWITKGMAEIEKVIWLGRAAGLDVIEEASDTLGIGATVTHAEAHPSLARIDPDLGELMRRFGSWQVRASGTVGGNIANGSPIGDLAPALIALSSALELRHGDATRTIPLENFFIAYRRQDRVPGEFVRRIVVPKLKGHEVFRAYKISKRFDEDISAAMGAFKFTLDGRRIAEARVAFGGMGATPKRALETEQALAGLSLDDPSSWGEAMAAIARDYQPLDDHRSSAAYRATVARNLVFKALSETASGETRATRIIGQRDALQAAE</sequence>
<dbReference type="Gene3D" id="1.10.150.120">
    <property type="entry name" value="[2Fe-2S]-binding domain"/>
    <property type="match status" value="1"/>
</dbReference>
<dbReference type="InterPro" id="IPR012675">
    <property type="entry name" value="Beta-grasp_dom_sf"/>
</dbReference>
<dbReference type="Gene3D" id="3.30.465.10">
    <property type="match status" value="1"/>
</dbReference>
<dbReference type="InterPro" id="IPR016167">
    <property type="entry name" value="FAD-bd_PCMH_sub1"/>
</dbReference>
<dbReference type="Pfam" id="PF00111">
    <property type="entry name" value="Fer2"/>
    <property type="match status" value="1"/>
</dbReference>
<evidence type="ECO:0000313" key="9">
    <source>
        <dbReference type="Proteomes" id="UP000532010"/>
    </source>
</evidence>
<dbReference type="InterPro" id="IPR036318">
    <property type="entry name" value="FAD-bd_PCMH-like_sf"/>
</dbReference>
<keyword evidence="1" id="KW-0285">Flavoprotein</keyword>
<gene>
    <name evidence="8" type="ORF">FHR70_001609</name>
</gene>
<dbReference type="PROSITE" id="PS00197">
    <property type="entry name" value="2FE2S_FER_1"/>
    <property type="match status" value="1"/>
</dbReference>
<dbReference type="InterPro" id="IPR002888">
    <property type="entry name" value="2Fe-2S-bd"/>
</dbReference>
<dbReference type="EC" id="1.17.1.4" evidence="8"/>
<dbReference type="InterPro" id="IPR012175">
    <property type="entry name" value="Xanth_DH_ssu_bac"/>
</dbReference>
<dbReference type="InterPro" id="IPR036884">
    <property type="entry name" value="2Fe-2S-bd_dom_sf"/>
</dbReference>
<dbReference type="PANTHER" id="PTHR45444">
    <property type="entry name" value="XANTHINE DEHYDROGENASE"/>
    <property type="match status" value="1"/>
</dbReference>
<protein>
    <submittedName>
        <fullName evidence="8">Xanthine dehydrogenase small subunit</fullName>
        <ecNumber evidence="8">1.17.1.4</ecNumber>
    </submittedName>
</protein>
<evidence type="ECO:0000256" key="4">
    <source>
        <dbReference type="ARBA" id="ARBA00023002"/>
    </source>
</evidence>